<evidence type="ECO:0000313" key="3">
    <source>
        <dbReference type="Proteomes" id="UP000606786"/>
    </source>
</evidence>
<dbReference type="AlphaFoldDB" id="A0A811VG84"/>
<feature type="region of interest" description="Disordered" evidence="1">
    <location>
        <begin position="1"/>
        <end position="55"/>
    </location>
</feature>
<gene>
    <name evidence="2" type="ORF">CCAP1982_LOCUS22310</name>
</gene>
<protein>
    <submittedName>
        <fullName evidence="2">(Mediterranean fruit fly) hypothetical protein</fullName>
    </submittedName>
</protein>
<reference evidence="2" key="1">
    <citation type="submission" date="2020-11" db="EMBL/GenBank/DDBJ databases">
        <authorList>
            <person name="Whitehead M."/>
        </authorList>
    </citation>
    <scope>NUCLEOTIDE SEQUENCE</scope>
    <source>
        <strain evidence="2">EGII</strain>
    </source>
</reference>
<feature type="compositionally biased region" description="Polar residues" evidence="1">
    <location>
        <begin position="119"/>
        <end position="135"/>
    </location>
</feature>
<comment type="caution">
    <text evidence="2">The sequence shown here is derived from an EMBL/GenBank/DDBJ whole genome shotgun (WGS) entry which is preliminary data.</text>
</comment>
<organism evidence="2 3">
    <name type="scientific">Ceratitis capitata</name>
    <name type="common">Mediterranean fruit fly</name>
    <name type="synonym">Tephritis capitata</name>
    <dbReference type="NCBI Taxonomy" id="7213"/>
    <lineage>
        <taxon>Eukaryota</taxon>
        <taxon>Metazoa</taxon>
        <taxon>Ecdysozoa</taxon>
        <taxon>Arthropoda</taxon>
        <taxon>Hexapoda</taxon>
        <taxon>Insecta</taxon>
        <taxon>Pterygota</taxon>
        <taxon>Neoptera</taxon>
        <taxon>Endopterygota</taxon>
        <taxon>Diptera</taxon>
        <taxon>Brachycera</taxon>
        <taxon>Muscomorpha</taxon>
        <taxon>Tephritoidea</taxon>
        <taxon>Tephritidae</taxon>
        <taxon>Ceratitis</taxon>
        <taxon>Ceratitis</taxon>
    </lineage>
</organism>
<keyword evidence="3" id="KW-1185">Reference proteome</keyword>
<feature type="region of interest" description="Disordered" evidence="1">
    <location>
        <begin position="119"/>
        <end position="148"/>
    </location>
</feature>
<accession>A0A811VG84</accession>
<proteinExistence type="predicted"/>
<dbReference type="EMBL" id="CAJHJT010000056">
    <property type="protein sequence ID" value="CAD7014310.1"/>
    <property type="molecule type" value="Genomic_DNA"/>
</dbReference>
<dbReference type="Proteomes" id="UP000606786">
    <property type="component" value="Unassembled WGS sequence"/>
</dbReference>
<name>A0A811VG84_CERCA</name>
<evidence type="ECO:0000256" key="1">
    <source>
        <dbReference type="SAM" id="MobiDB-lite"/>
    </source>
</evidence>
<evidence type="ECO:0000313" key="2">
    <source>
        <dbReference type="EMBL" id="CAD7014310.1"/>
    </source>
</evidence>
<feature type="compositionally biased region" description="Low complexity" evidence="1">
    <location>
        <begin position="19"/>
        <end position="55"/>
    </location>
</feature>
<sequence length="339" mass="36423">MKQNDPLPRRNSSKFLKQSTPMMTTTTTATTTSATASTATTTPGTISTRGNNSASTTVITTTTNSASPNPNPTAAGPQQQNIIYNETISALIRGLHDTGIRDINTLHLPLVDERSEVMTQQSTLPQTNSTPNTFRSKPRPKSEMTPHSSLPRLIINIDPADGEGCSAFGVGAGGGSGGVGRDAGTCMGSNGSYTTRSLSPDDLESAKQNGTGGPLSPGGRRFSQFNFALRRFSHVHNPVVFGKSPKIHVFQIHSNPSVINTSQLDTPSACFNHNKKNLCSLCSCCLHSLQSSLHLCAPINSLVHTKRFVLQELKNSSTFSLLRFVYETIMSTHFSSFFF</sequence>
<feature type="region of interest" description="Disordered" evidence="1">
    <location>
        <begin position="191"/>
        <end position="217"/>
    </location>
</feature>